<name>A0A1V2GCG6_ECOLX</name>
<dbReference type="RefSeq" id="WP_076795876.1">
    <property type="nucleotide sequence ID" value="NZ_JAKVSX010000038.1"/>
</dbReference>
<reference evidence="1 2" key="1">
    <citation type="submission" date="2017-01" db="EMBL/GenBank/DDBJ databases">
        <title>Draft genome sequence of an E. coli strain isolated from human, in Amazon, Brazil.</title>
        <authorList>
            <person name="Moura Q."/>
            <person name="Fernandes M.R."/>
            <person name="Cerdeira L."/>
            <person name="Vianello M."/>
            <person name="Souza T.A."/>
            <person name="Ienne S."/>
            <person name="Lincopan N."/>
        </authorList>
    </citation>
    <scope>NUCLEOTIDE SEQUENCE [LARGE SCALE GENOMIC DNA]</scope>
    <source>
        <strain evidence="1 2">ICBEcBL-II-13</strain>
    </source>
</reference>
<evidence type="ECO:0000313" key="1">
    <source>
        <dbReference type="EMBL" id="ONG33424.1"/>
    </source>
</evidence>
<organism evidence="1 2">
    <name type="scientific">Escherichia coli</name>
    <dbReference type="NCBI Taxonomy" id="562"/>
    <lineage>
        <taxon>Bacteria</taxon>
        <taxon>Pseudomonadati</taxon>
        <taxon>Pseudomonadota</taxon>
        <taxon>Gammaproteobacteria</taxon>
        <taxon>Enterobacterales</taxon>
        <taxon>Enterobacteriaceae</taxon>
        <taxon>Escherichia</taxon>
    </lineage>
</organism>
<evidence type="ECO:0000313" key="2">
    <source>
        <dbReference type="Proteomes" id="UP000188967"/>
    </source>
</evidence>
<protein>
    <submittedName>
        <fullName evidence="1">Uncharacterized protein</fullName>
    </submittedName>
</protein>
<sequence length="99" mass="11467">MSKLSYSEKKKLQESLKYIPLPIMCITDDNLWIGSNLKLLPDRYRQDIANLYTVIFFRKLHDRTIPVLKRKGEARKAANAFLLNIVDSVQNGNTNDNDI</sequence>
<dbReference type="Proteomes" id="UP000188967">
    <property type="component" value="Unassembled WGS sequence"/>
</dbReference>
<comment type="caution">
    <text evidence="1">The sequence shown here is derived from an EMBL/GenBank/DDBJ whole genome shotgun (WGS) entry which is preliminary data.</text>
</comment>
<dbReference type="AlphaFoldDB" id="A0A1V2GCG6"/>
<gene>
    <name evidence="1" type="ORF">BXT93_17385</name>
</gene>
<proteinExistence type="predicted"/>
<accession>A0A1V2GCG6</accession>
<dbReference type="EMBL" id="MTPS01000293">
    <property type="protein sequence ID" value="ONG33424.1"/>
    <property type="molecule type" value="Genomic_DNA"/>
</dbReference>